<dbReference type="AlphaFoldDB" id="A0A238U4F1"/>
<dbReference type="SUPFAM" id="SSF51126">
    <property type="entry name" value="Pectin lyase-like"/>
    <property type="match status" value="2"/>
</dbReference>
<dbReference type="InterPro" id="IPR039448">
    <property type="entry name" value="Beta_helix"/>
</dbReference>
<evidence type="ECO:0000259" key="1">
    <source>
        <dbReference type="Pfam" id="PF13229"/>
    </source>
</evidence>
<feature type="domain" description="Right handed beta helix" evidence="1">
    <location>
        <begin position="367"/>
        <end position="513"/>
    </location>
</feature>
<dbReference type="InterPro" id="IPR022441">
    <property type="entry name" value="Para_beta_helix_rpt-2"/>
</dbReference>
<name>A0A238U4F1_9FLAO</name>
<evidence type="ECO:0000313" key="3">
    <source>
        <dbReference type="Proteomes" id="UP000215214"/>
    </source>
</evidence>
<dbReference type="InterPro" id="IPR006626">
    <property type="entry name" value="PbH1"/>
</dbReference>
<dbReference type="Proteomes" id="UP000215214">
    <property type="component" value="Chromosome TJEJU"/>
</dbReference>
<accession>A0A238U4F1</accession>
<evidence type="ECO:0000313" key="2">
    <source>
        <dbReference type="EMBL" id="SNR13982.1"/>
    </source>
</evidence>
<gene>
    <name evidence="2" type="ORF">TJEJU_0176</name>
</gene>
<keyword evidence="3" id="KW-1185">Reference proteome</keyword>
<dbReference type="EMBL" id="LT899436">
    <property type="protein sequence ID" value="SNR13982.1"/>
    <property type="molecule type" value="Genomic_DNA"/>
</dbReference>
<dbReference type="KEGG" id="tje:TJEJU_0176"/>
<dbReference type="InterPro" id="IPR011050">
    <property type="entry name" value="Pectin_lyase_fold/virulence"/>
</dbReference>
<proteinExistence type="predicted"/>
<organism evidence="2 3">
    <name type="scientific">Tenacibaculum jejuense</name>
    <dbReference type="NCBI Taxonomy" id="584609"/>
    <lineage>
        <taxon>Bacteria</taxon>
        <taxon>Pseudomonadati</taxon>
        <taxon>Bacteroidota</taxon>
        <taxon>Flavobacteriia</taxon>
        <taxon>Flavobacteriales</taxon>
        <taxon>Flavobacteriaceae</taxon>
        <taxon>Tenacibaculum</taxon>
    </lineage>
</organism>
<dbReference type="Pfam" id="PF13229">
    <property type="entry name" value="Beta_helix"/>
    <property type="match status" value="2"/>
</dbReference>
<dbReference type="NCBIfam" id="TIGR03804">
    <property type="entry name" value="para_beta_helix"/>
    <property type="match status" value="1"/>
</dbReference>
<dbReference type="PROSITE" id="PS51257">
    <property type="entry name" value="PROKAR_LIPOPROTEIN"/>
    <property type="match status" value="1"/>
</dbReference>
<dbReference type="RefSeq" id="WP_095068849.1">
    <property type="nucleotide sequence ID" value="NZ_LT899436.1"/>
</dbReference>
<reference evidence="2 3" key="1">
    <citation type="submission" date="2017-07" db="EMBL/GenBank/DDBJ databases">
        <authorList>
            <person name="Sun Z.S."/>
            <person name="Albrecht U."/>
            <person name="Echele G."/>
            <person name="Lee C.C."/>
        </authorList>
    </citation>
    <scope>NUCLEOTIDE SEQUENCE [LARGE SCALE GENOMIC DNA]</scope>
    <source>
        <strain evidence="3">type strain: KCTC 22618</strain>
    </source>
</reference>
<dbReference type="SMART" id="SM00710">
    <property type="entry name" value="PbH1"/>
    <property type="match status" value="13"/>
</dbReference>
<dbReference type="Gene3D" id="2.160.20.10">
    <property type="entry name" value="Single-stranded right-handed beta-helix, Pectin lyase-like"/>
    <property type="match status" value="2"/>
</dbReference>
<dbReference type="OrthoDB" id="1400405at2"/>
<dbReference type="InterPro" id="IPR012334">
    <property type="entry name" value="Pectin_lyas_fold"/>
</dbReference>
<sequence length="640" mass="70374">MKKIIAILCVSTIFSCSKDNGIVLNDNKDDQPQITTPCKPDFLNIQSNSTIEVNCLLDLQGETIILPSNVNFEYKGGSIINGALKFSGGNISGELLNHKLTVEGNVKLKSNTFFFEKEKWDLTEGQTTSEIALQNTAKLENLFFLIKNLGADTFKIDELDAFFEVTKVTSTTTNQNWYPSLEAVNLPSDFNLIMSDNTHLRIFPADRYNRKSGAILAVRDAENITISGGNFYGDRDERVFSPDDTGIEGSHLIHIHSGRNIVVDGGNFQDGSSGTFAIYSFGFAFNPDYNPTTNVTIKNCTIKNSRRMAIALVDGRNVTIENNTFINTGQPSANTDGGEVGYAINIEPERFRDSNGELKERQRVFDVLIKNNTESGSRGGFLTLTIGQDITVEENNIGTRVVSSFTSGIRIRKNKFKALGEATDSWAMFIAGSGETVFDNEIFENTIEGYSSGIIVGTKDASIHNNTILNCGAGIQISKVENITINNNNIDVSKNGIQATNTYANNITLKENKVKTSGNYSVYFAQMNNKPEDQSKTVLFEKNTFYNDKSLIFSNAYGVTFINNIVNGGITLNNATNCEVLENEIIPIEKHGISLSNSLNNIKIANNQITKPTGTTSNYECIKNNSTTITNVTQNNNSCN</sequence>
<feature type="domain" description="Right handed beta helix" evidence="1">
    <location>
        <begin position="212"/>
        <end position="331"/>
    </location>
</feature>
<protein>
    <recommendedName>
        <fullName evidence="1">Right handed beta helix domain-containing protein</fullName>
    </recommendedName>
</protein>